<dbReference type="Proteomes" id="UP000473091">
    <property type="component" value="Unassembled WGS sequence"/>
</dbReference>
<dbReference type="CDD" id="cd06171">
    <property type="entry name" value="Sigma70_r4"/>
    <property type="match status" value="1"/>
</dbReference>
<gene>
    <name evidence="8" type="ORF">F0Q01_07905</name>
</gene>
<dbReference type="GO" id="GO:0006352">
    <property type="term" value="P:DNA-templated transcription initiation"/>
    <property type="evidence" value="ECO:0007669"/>
    <property type="project" value="InterPro"/>
</dbReference>
<dbReference type="NCBIfam" id="TIGR02937">
    <property type="entry name" value="sigma70-ECF"/>
    <property type="match status" value="1"/>
</dbReference>
<evidence type="ECO:0000313" key="8">
    <source>
        <dbReference type="EMBL" id="NEX01802.1"/>
    </source>
</evidence>
<reference evidence="8 9" key="1">
    <citation type="submission" date="2019-09" db="EMBL/GenBank/DDBJ databases">
        <authorList>
            <person name="Pidcock S.E."/>
            <person name="Huws S.A."/>
        </authorList>
    </citation>
    <scope>NUCLEOTIDE SEQUENCE [LARGE SCALE GENOMIC DNA]</scope>
    <source>
        <strain evidence="8 9">MZ8</strain>
    </source>
</reference>
<reference evidence="8 9" key="2">
    <citation type="submission" date="2020-03" db="EMBL/GenBank/DDBJ databases">
        <title>Investigating the evolutionary divergence of the Butyrivibrio group.</title>
        <authorList>
            <person name="Skvortsov T."/>
            <person name="Santos F.G."/>
            <person name="Ting K.S."/>
            <person name="Creevey C.J."/>
        </authorList>
    </citation>
    <scope>NUCLEOTIDE SEQUENCE [LARGE SCALE GENOMIC DNA]</scope>
    <source>
        <strain evidence="8 9">MZ8</strain>
    </source>
</reference>
<dbReference type="EMBL" id="VTVE01000002">
    <property type="protein sequence ID" value="NEX01802.1"/>
    <property type="molecule type" value="Genomic_DNA"/>
</dbReference>
<keyword evidence="4" id="KW-0804">Transcription</keyword>
<name>A0A6M0LGZ3_PSEXY</name>
<dbReference type="InterPro" id="IPR013325">
    <property type="entry name" value="RNA_pol_sigma_r2"/>
</dbReference>
<accession>A0A6M0LGZ3</accession>
<dbReference type="Gene3D" id="1.10.1740.10">
    <property type="match status" value="1"/>
</dbReference>
<evidence type="ECO:0000256" key="5">
    <source>
        <dbReference type="SAM" id="MobiDB-lite"/>
    </source>
</evidence>
<dbReference type="GO" id="GO:0003677">
    <property type="term" value="F:DNA binding"/>
    <property type="evidence" value="ECO:0007669"/>
    <property type="project" value="InterPro"/>
</dbReference>
<sequence>MDLVTAVELAKQHDNEGIAYLYEQTYQKNYYVALKYMTNEETAQDVLQDAYIKAFSNIDKLENSDKFENWMARIVATTALDELRKKKPTLFSDTENEEGQTIEDTFEDDRVEIRPEVVMDKKETSRLVQEMMADLSDEQRVCITMFYMEEMSVKDIANTLEVSENTVKSRLNYGRQKIKDKVIALEKQGTKLYSLAPLPFFVWIIKAEMAKTTVAVPTFTAIVSGTVSAATGTTGATATTAGGITAGEAAKVAVGITTKKIIAGVVATAVIGGTATGLVIHGKNNGEKEPENVEETTSYNNPDEENGPQLSEYNSSITEPCKVAIYENKAYYALHEKDIDREVIYEYDLDTEEKKAVYTSPEETYMDFGTMVAKDGYLYCAVNPQDRGEDDWVDGAAYIYRYDLESFTEERLCEGWDIFMVDGNTYCTVFDPDTDYLPYWVASVDLDSLEVNRLAVLRFNVEDYGYSEPDFNDSVYYFSYNNQLCLCKKVFDINAEEYVVCEAYVLDGERLDTNEIKLPDYKKRINAITSALQEMFGLENCSGIHYMADDYICLDYCPNGRHVEGYYIISPDGKVSLLN</sequence>
<dbReference type="InterPro" id="IPR013249">
    <property type="entry name" value="RNA_pol_sigma70_r4_t2"/>
</dbReference>
<dbReference type="InterPro" id="IPR036388">
    <property type="entry name" value="WH-like_DNA-bd_sf"/>
</dbReference>
<keyword evidence="2" id="KW-0805">Transcription regulation</keyword>
<feature type="domain" description="RNA polymerase sigma factor 70 region 4 type 2" evidence="7">
    <location>
        <begin position="126"/>
        <end position="178"/>
    </location>
</feature>
<dbReference type="RefSeq" id="WP_090487990.1">
    <property type="nucleotide sequence ID" value="NZ_VTVE01000002.1"/>
</dbReference>
<evidence type="ECO:0000256" key="1">
    <source>
        <dbReference type="ARBA" id="ARBA00010641"/>
    </source>
</evidence>
<dbReference type="AlphaFoldDB" id="A0A6M0LGZ3"/>
<dbReference type="InterPro" id="IPR039425">
    <property type="entry name" value="RNA_pol_sigma-70-like"/>
</dbReference>
<evidence type="ECO:0000259" key="7">
    <source>
        <dbReference type="Pfam" id="PF08281"/>
    </source>
</evidence>
<proteinExistence type="inferred from homology"/>
<dbReference type="Gene3D" id="1.10.10.10">
    <property type="entry name" value="Winged helix-like DNA-binding domain superfamily/Winged helix DNA-binding domain"/>
    <property type="match status" value="1"/>
</dbReference>
<protein>
    <submittedName>
        <fullName evidence="8">RNA polymerase sigma factor</fullName>
    </submittedName>
</protein>
<keyword evidence="3" id="KW-0731">Sigma factor</keyword>
<feature type="domain" description="RNA polymerase sigma-70 region 2" evidence="6">
    <location>
        <begin position="21"/>
        <end position="87"/>
    </location>
</feature>
<feature type="region of interest" description="Disordered" evidence="5">
    <location>
        <begin position="282"/>
        <end position="314"/>
    </location>
</feature>
<dbReference type="Pfam" id="PF04542">
    <property type="entry name" value="Sigma70_r2"/>
    <property type="match status" value="1"/>
</dbReference>
<dbReference type="InterPro" id="IPR013324">
    <property type="entry name" value="RNA_pol_sigma_r3/r4-like"/>
</dbReference>
<evidence type="ECO:0000256" key="2">
    <source>
        <dbReference type="ARBA" id="ARBA00023015"/>
    </source>
</evidence>
<dbReference type="InterPro" id="IPR014284">
    <property type="entry name" value="RNA_pol_sigma-70_dom"/>
</dbReference>
<dbReference type="GO" id="GO:0016987">
    <property type="term" value="F:sigma factor activity"/>
    <property type="evidence" value="ECO:0007669"/>
    <property type="project" value="UniProtKB-KW"/>
</dbReference>
<evidence type="ECO:0000256" key="3">
    <source>
        <dbReference type="ARBA" id="ARBA00023082"/>
    </source>
</evidence>
<dbReference type="InterPro" id="IPR007627">
    <property type="entry name" value="RNA_pol_sigma70_r2"/>
</dbReference>
<dbReference type="SUPFAM" id="SSF88659">
    <property type="entry name" value="Sigma3 and sigma4 domains of RNA polymerase sigma factors"/>
    <property type="match status" value="1"/>
</dbReference>
<dbReference type="SUPFAM" id="SSF63825">
    <property type="entry name" value="YWTD domain"/>
    <property type="match status" value="1"/>
</dbReference>
<dbReference type="SUPFAM" id="SSF88946">
    <property type="entry name" value="Sigma2 domain of RNA polymerase sigma factors"/>
    <property type="match status" value="1"/>
</dbReference>
<dbReference type="PANTHER" id="PTHR43133">
    <property type="entry name" value="RNA POLYMERASE ECF-TYPE SIGMA FACTO"/>
    <property type="match status" value="1"/>
</dbReference>
<comment type="similarity">
    <text evidence="1">Belongs to the sigma-70 factor family. ECF subfamily.</text>
</comment>
<evidence type="ECO:0000259" key="6">
    <source>
        <dbReference type="Pfam" id="PF04542"/>
    </source>
</evidence>
<organism evidence="8 9">
    <name type="scientific">Pseudobutyrivibrio xylanivorans</name>
    <dbReference type="NCBI Taxonomy" id="185007"/>
    <lineage>
        <taxon>Bacteria</taxon>
        <taxon>Bacillati</taxon>
        <taxon>Bacillota</taxon>
        <taxon>Clostridia</taxon>
        <taxon>Lachnospirales</taxon>
        <taxon>Lachnospiraceae</taxon>
        <taxon>Pseudobutyrivibrio</taxon>
    </lineage>
</organism>
<evidence type="ECO:0000313" key="9">
    <source>
        <dbReference type="Proteomes" id="UP000473091"/>
    </source>
</evidence>
<dbReference type="PANTHER" id="PTHR43133:SF60">
    <property type="entry name" value="RNA POLYMERASE SIGMA FACTOR SIGV"/>
    <property type="match status" value="1"/>
</dbReference>
<comment type="caution">
    <text evidence="8">The sequence shown here is derived from an EMBL/GenBank/DDBJ whole genome shotgun (WGS) entry which is preliminary data.</text>
</comment>
<evidence type="ECO:0000256" key="4">
    <source>
        <dbReference type="ARBA" id="ARBA00023163"/>
    </source>
</evidence>
<dbReference type="Pfam" id="PF08281">
    <property type="entry name" value="Sigma70_r4_2"/>
    <property type="match status" value="1"/>
</dbReference>